<keyword evidence="13" id="KW-1185">Reference proteome</keyword>
<feature type="domain" description="Histidine kinase" evidence="11">
    <location>
        <begin position="247"/>
        <end position="448"/>
    </location>
</feature>
<dbReference type="GO" id="GO:0016301">
    <property type="term" value="F:kinase activity"/>
    <property type="evidence" value="ECO:0007669"/>
    <property type="project" value="UniProtKB-KW"/>
</dbReference>
<feature type="transmembrane region" description="Helical" evidence="10">
    <location>
        <begin position="168"/>
        <end position="187"/>
    </location>
</feature>
<dbReference type="CDD" id="cd00082">
    <property type="entry name" value="HisKA"/>
    <property type="match status" value="1"/>
</dbReference>
<dbReference type="Pfam" id="PF00512">
    <property type="entry name" value="HisKA"/>
    <property type="match status" value="1"/>
</dbReference>
<dbReference type="InterPro" id="IPR004358">
    <property type="entry name" value="Sig_transdc_His_kin-like_C"/>
</dbReference>
<dbReference type="Pfam" id="PF02518">
    <property type="entry name" value="HATPase_c"/>
    <property type="match status" value="1"/>
</dbReference>
<keyword evidence="5" id="KW-0808">Transferase</keyword>
<evidence type="ECO:0000256" key="9">
    <source>
        <dbReference type="ARBA" id="ARBA00023136"/>
    </source>
</evidence>
<proteinExistence type="predicted"/>
<keyword evidence="9 10" id="KW-0472">Membrane</keyword>
<dbReference type="RefSeq" id="WP_255330434.1">
    <property type="nucleotide sequence ID" value="NZ_JAKZEU010000004.1"/>
</dbReference>
<dbReference type="InterPro" id="IPR036097">
    <property type="entry name" value="HisK_dim/P_sf"/>
</dbReference>
<evidence type="ECO:0000256" key="1">
    <source>
        <dbReference type="ARBA" id="ARBA00000085"/>
    </source>
</evidence>
<comment type="catalytic activity">
    <reaction evidence="1">
        <text>ATP + protein L-histidine = ADP + protein N-phospho-L-histidine.</text>
        <dbReference type="EC" id="2.7.13.3"/>
    </reaction>
</comment>
<name>A0ABT1MTH5_9RHOB</name>
<feature type="transmembrane region" description="Helical" evidence="10">
    <location>
        <begin position="12"/>
        <end position="33"/>
    </location>
</feature>
<dbReference type="EMBL" id="JAKZEU010000004">
    <property type="protein sequence ID" value="MCQ0971439.1"/>
    <property type="molecule type" value="Genomic_DNA"/>
</dbReference>
<accession>A0ABT1MTH5</accession>
<dbReference type="SUPFAM" id="SSF47384">
    <property type="entry name" value="Homodimeric domain of signal transducing histidine kinase"/>
    <property type="match status" value="1"/>
</dbReference>
<evidence type="ECO:0000259" key="11">
    <source>
        <dbReference type="PROSITE" id="PS50109"/>
    </source>
</evidence>
<gene>
    <name evidence="12" type="ORF">MLD63_13525</name>
</gene>
<dbReference type="PANTHER" id="PTHR45436">
    <property type="entry name" value="SENSOR HISTIDINE KINASE YKOH"/>
    <property type="match status" value="1"/>
</dbReference>
<protein>
    <recommendedName>
        <fullName evidence="3">histidine kinase</fullName>
        <ecNumber evidence="3">2.7.13.3</ecNumber>
    </recommendedName>
</protein>
<keyword evidence="4" id="KW-0597">Phosphoprotein</keyword>
<dbReference type="InterPro" id="IPR036890">
    <property type="entry name" value="HATPase_C_sf"/>
</dbReference>
<evidence type="ECO:0000256" key="4">
    <source>
        <dbReference type="ARBA" id="ARBA00022553"/>
    </source>
</evidence>
<sequence>MNRRSLRLRLGLIGGFAVLGTLVLSLLGLALLFDRHIERVAVADLKSRSYSVMAMIELSEAQTPVFRREPVDPRYEQPFSGHYWQLELGSEIRRSRSLWDVTLPRVGPALSSGSERVLDLTGPRGAALLAYETWVTIGEGDKATEARVVLASDRAGLLSAREGFIRDLLPYSFGLGAMLLVAFWSQVTVGIRPLTAVSERVSALRAGQVARMGGELPAEVMPLATEIDTLLTDRDQELMRARNRAADMAHGLKTPLQALMGDAEQLRHQGQEQLADSIERIAGSMQGLVDRELRRARIRSDRSVSRADLARVIDGVVKVLRRTPSGSALLWEVDVPPGLAVSVDAEDLAEAIGAVAENAARHARTQVAISAVTDEGRARITLADDGLGVPAEALEKLMARGFRLDERSNGQGFGLAIVAEIVTAAGGTMALDNGFPGLTVTLCLPLAIDVSGRSR</sequence>
<dbReference type="PANTHER" id="PTHR45436:SF5">
    <property type="entry name" value="SENSOR HISTIDINE KINASE TRCS"/>
    <property type="match status" value="1"/>
</dbReference>
<dbReference type="SUPFAM" id="SSF55874">
    <property type="entry name" value="ATPase domain of HSP90 chaperone/DNA topoisomerase II/histidine kinase"/>
    <property type="match status" value="1"/>
</dbReference>
<dbReference type="EC" id="2.7.13.3" evidence="3"/>
<dbReference type="PRINTS" id="PR00344">
    <property type="entry name" value="BCTRLSENSOR"/>
</dbReference>
<evidence type="ECO:0000256" key="3">
    <source>
        <dbReference type="ARBA" id="ARBA00012438"/>
    </source>
</evidence>
<evidence type="ECO:0000313" key="13">
    <source>
        <dbReference type="Proteomes" id="UP001203945"/>
    </source>
</evidence>
<evidence type="ECO:0000256" key="2">
    <source>
        <dbReference type="ARBA" id="ARBA00004370"/>
    </source>
</evidence>
<keyword evidence="6 10" id="KW-0812">Transmembrane</keyword>
<comment type="subcellular location">
    <subcellularLocation>
        <location evidence="2">Membrane</location>
    </subcellularLocation>
</comment>
<dbReference type="Gene3D" id="1.10.287.130">
    <property type="match status" value="1"/>
</dbReference>
<dbReference type="InterPro" id="IPR050428">
    <property type="entry name" value="TCS_sensor_his_kinase"/>
</dbReference>
<keyword evidence="7 12" id="KW-0418">Kinase</keyword>
<evidence type="ECO:0000256" key="6">
    <source>
        <dbReference type="ARBA" id="ARBA00022692"/>
    </source>
</evidence>
<dbReference type="Proteomes" id="UP001203945">
    <property type="component" value="Unassembled WGS sequence"/>
</dbReference>
<evidence type="ECO:0000256" key="8">
    <source>
        <dbReference type="ARBA" id="ARBA00022989"/>
    </source>
</evidence>
<keyword evidence="8 10" id="KW-1133">Transmembrane helix</keyword>
<dbReference type="InterPro" id="IPR003594">
    <property type="entry name" value="HATPase_dom"/>
</dbReference>
<organism evidence="12 13">
    <name type="scientific">Paracoccus albicereus</name>
    <dbReference type="NCBI Taxonomy" id="2922394"/>
    <lineage>
        <taxon>Bacteria</taxon>
        <taxon>Pseudomonadati</taxon>
        <taxon>Pseudomonadota</taxon>
        <taxon>Alphaproteobacteria</taxon>
        <taxon>Rhodobacterales</taxon>
        <taxon>Paracoccaceae</taxon>
        <taxon>Paracoccus</taxon>
    </lineage>
</organism>
<dbReference type="InterPro" id="IPR003661">
    <property type="entry name" value="HisK_dim/P_dom"/>
</dbReference>
<dbReference type="PROSITE" id="PS50109">
    <property type="entry name" value="HIS_KIN"/>
    <property type="match status" value="1"/>
</dbReference>
<dbReference type="SMART" id="SM00387">
    <property type="entry name" value="HATPase_c"/>
    <property type="match status" value="1"/>
</dbReference>
<dbReference type="Gene3D" id="3.30.565.10">
    <property type="entry name" value="Histidine kinase-like ATPase, C-terminal domain"/>
    <property type="match status" value="1"/>
</dbReference>
<evidence type="ECO:0000256" key="5">
    <source>
        <dbReference type="ARBA" id="ARBA00022679"/>
    </source>
</evidence>
<evidence type="ECO:0000256" key="7">
    <source>
        <dbReference type="ARBA" id="ARBA00022777"/>
    </source>
</evidence>
<comment type="caution">
    <text evidence="12">The sequence shown here is derived from an EMBL/GenBank/DDBJ whole genome shotgun (WGS) entry which is preliminary data.</text>
</comment>
<dbReference type="InterPro" id="IPR005467">
    <property type="entry name" value="His_kinase_dom"/>
</dbReference>
<reference evidence="12 13" key="1">
    <citation type="submission" date="2022-03" db="EMBL/GenBank/DDBJ databases">
        <authorList>
            <person name="He Y."/>
        </authorList>
    </citation>
    <scope>NUCLEOTIDE SEQUENCE [LARGE SCALE GENOMIC DNA]</scope>
    <source>
        <strain evidence="12 13">TK19116</strain>
    </source>
</reference>
<evidence type="ECO:0000256" key="10">
    <source>
        <dbReference type="SAM" id="Phobius"/>
    </source>
</evidence>
<evidence type="ECO:0000313" key="12">
    <source>
        <dbReference type="EMBL" id="MCQ0971439.1"/>
    </source>
</evidence>